<keyword evidence="2" id="KW-0812">Transmembrane</keyword>
<protein>
    <submittedName>
        <fullName evidence="3">Uncharacterized protein</fullName>
    </submittedName>
</protein>
<feature type="region of interest" description="Disordered" evidence="1">
    <location>
        <begin position="82"/>
        <end position="107"/>
    </location>
</feature>
<keyword evidence="2" id="KW-0472">Membrane</keyword>
<reference evidence="3 4" key="1">
    <citation type="submission" date="2020-11" db="EMBL/GenBank/DDBJ databases">
        <title>genome sequence of strain KACC 18849.</title>
        <authorList>
            <person name="Gao J."/>
            <person name="Zhang X."/>
        </authorList>
    </citation>
    <scope>NUCLEOTIDE SEQUENCE [LARGE SCALE GENOMIC DNA]</scope>
    <source>
        <strain evidence="3 4">KACC 18849</strain>
    </source>
</reference>
<gene>
    <name evidence="3" type="ORF">I4Q42_01650</name>
</gene>
<dbReference type="Proteomes" id="UP000639859">
    <property type="component" value="Unassembled WGS sequence"/>
</dbReference>
<sequence>MTETEAKAQRELVREVTMSFLAVGTMLLIAYFVWAVLNIAIPARNENLAFAVLGIIGGTMVGGIFGAYFGIQLAQSRQSKSPEGVTVTAPGESSVTVDSAADPKAGQ</sequence>
<feature type="transmembrane region" description="Helical" evidence="2">
    <location>
        <begin position="47"/>
        <end position="71"/>
    </location>
</feature>
<keyword evidence="4" id="KW-1185">Reference proteome</keyword>
<organism evidence="3 4">
    <name type="scientific">Caulobacter hibisci</name>
    <dbReference type="NCBI Taxonomy" id="2035993"/>
    <lineage>
        <taxon>Bacteria</taxon>
        <taxon>Pseudomonadati</taxon>
        <taxon>Pseudomonadota</taxon>
        <taxon>Alphaproteobacteria</taxon>
        <taxon>Caulobacterales</taxon>
        <taxon>Caulobacteraceae</taxon>
        <taxon>Caulobacter</taxon>
    </lineage>
</organism>
<evidence type="ECO:0000313" key="4">
    <source>
        <dbReference type="Proteomes" id="UP000639859"/>
    </source>
</evidence>
<dbReference type="EMBL" id="JADWOX010000001">
    <property type="protein sequence ID" value="MBI1682367.1"/>
    <property type="molecule type" value="Genomic_DNA"/>
</dbReference>
<evidence type="ECO:0000256" key="1">
    <source>
        <dbReference type="SAM" id="MobiDB-lite"/>
    </source>
</evidence>
<dbReference type="RefSeq" id="WP_198574323.1">
    <property type="nucleotide sequence ID" value="NZ_JADWOX010000001.1"/>
</dbReference>
<accession>A0ABS0SRX1</accession>
<evidence type="ECO:0000313" key="3">
    <source>
        <dbReference type="EMBL" id="MBI1682367.1"/>
    </source>
</evidence>
<evidence type="ECO:0000256" key="2">
    <source>
        <dbReference type="SAM" id="Phobius"/>
    </source>
</evidence>
<proteinExistence type="predicted"/>
<name>A0ABS0SRX1_9CAUL</name>
<feature type="transmembrane region" description="Helical" evidence="2">
    <location>
        <begin position="20"/>
        <end position="41"/>
    </location>
</feature>
<keyword evidence="2" id="KW-1133">Transmembrane helix</keyword>
<comment type="caution">
    <text evidence="3">The sequence shown here is derived from an EMBL/GenBank/DDBJ whole genome shotgun (WGS) entry which is preliminary data.</text>
</comment>